<evidence type="ECO:0000256" key="1">
    <source>
        <dbReference type="ARBA" id="ARBA00010899"/>
    </source>
</evidence>
<dbReference type="InterPro" id="IPR036872">
    <property type="entry name" value="CH_dom_sf"/>
</dbReference>
<evidence type="ECO:0000256" key="5">
    <source>
        <dbReference type="ARBA" id="ARBA00023054"/>
    </source>
</evidence>
<dbReference type="CDD" id="cd01366">
    <property type="entry name" value="KISc_C_terminal"/>
    <property type="match status" value="1"/>
</dbReference>
<feature type="domain" description="Kinesin motor" evidence="11">
    <location>
        <begin position="678"/>
        <end position="998"/>
    </location>
</feature>
<dbReference type="InterPro" id="IPR019821">
    <property type="entry name" value="Kinesin_motor_CS"/>
</dbReference>
<feature type="coiled-coil region" evidence="8">
    <location>
        <begin position="1005"/>
        <end position="1032"/>
    </location>
</feature>
<dbReference type="EMBL" id="CM007382">
    <property type="protein sequence ID" value="ONK78712.1"/>
    <property type="molecule type" value="Genomic_DNA"/>
</dbReference>
<dbReference type="InterPro" id="IPR008906">
    <property type="entry name" value="HATC_C_dom"/>
</dbReference>
<dbReference type="Gene3D" id="3.40.850.10">
    <property type="entry name" value="Kinesin motor domain"/>
    <property type="match status" value="1"/>
</dbReference>
<dbReference type="PRINTS" id="PR00380">
    <property type="entry name" value="KINESINHEAVY"/>
</dbReference>
<dbReference type="Pfam" id="PF05699">
    <property type="entry name" value="Dimer_Tnp_hAT"/>
    <property type="match status" value="1"/>
</dbReference>
<dbReference type="InterPro" id="IPR027417">
    <property type="entry name" value="P-loop_NTPase"/>
</dbReference>
<dbReference type="GO" id="GO:0005874">
    <property type="term" value="C:microtubule"/>
    <property type="evidence" value="ECO:0007669"/>
    <property type="project" value="UniProtKB-KW"/>
</dbReference>
<dbReference type="GO" id="GO:0008017">
    <property type="term" value="F:microtubule binding"/>
    <property type="evidence" value="ECO:0007669"/>
    <property type="project" value="InterPro"/>
</dbReference>
<evidence type="ECO:0000313" key="13">
    <source>
        <dbReference type="Proteomes" id="UP000243459"/>
    </source>
</evidence>
<evidence type="ECO:0000256" key="9">
    <source>
        <dbReference type="SAM" id="MobiDB-lite"/>
    </source>
</evidence>
<evidence type="ECO:0000256" key="6">
    <source>
        <dbReference type="ARBA" id="ARBA00023175"/>
    </source>
</evidence>
<name>A0A5P1FKQ5_ASPOF</name>
<dbReference type="FunFam" id="3.40.850.10:FF:000045">
    <property type="entry name" value="Kinesin-like protein KIN-14I isoform A"/>
    <property type="match status" value="1"/>
</dbReference>
<feature type="region of interest" description="Disordered" evidence="9">
    <location>
        <begin position="1157"/>
        <end position="1208"/>
    </location>
</feature>
<dbReference type="GO" id="GO:0046983">
    <property type="term" value="F:protein dimerization activity"/>
    <property type="evidence" value="ECO:0007669"/>
    <property type="project" value="InterPro"/>
</dbReference>
<accession>A0A5P1FKQ5</accession>
<keyword evidence="3 7" id="KW-0547">Nucleotide-binding</keyword>
<dbReference type="PROSITE" id="PS50021">
    <property type="entry name" value="CH"/>
    <property type="match status" value="1"/>
</dbReference>
<dbReference type="PROSITE" id="PS00411">
    <property type="entry name" value="KINESIN_MOTOR_1"/>
    <property type="match status" value="1"/>
</dbReference>
<dbReference type="SMART" id="SM00033">
    <property type="entry name" value="CH"/>
    <property type="match status" value="1"/>
</dbReference>
<dbReference type="Gramene" id="ONK78712">
    <property type="protein sequence ID" value="ONK78712"/>
    <property type="gene ID" value="A4U43_C02F21650"/>
</dbReference>
<evidence type="ECO:0000256" key="8">
    <source>
        <dbReference type="SAM" id="Coils"/>
    </source>
</evidence>
<gene>
    <name evidence="12" type="ORF">A4U43_C02F21650</name>
</gene>
<dbReference type="GO" id="GO:0003777">
    <property type="term" value="F:microtubule motor activity"/>
    <property type="evidence" value="ECO:0007669"/>
    <property type="project" value="InterPro"/>
</dbReference>
<keyword evidence="5 8" id="KW-0175">Coiled coil</keyword>
<feature type="region of interest" description="Disordered" evidence="9">
    <location>
        <begin position="298"/>
        <end position="318"/>
    </location>
</feature>
<dbReference type="Pfam" id="PF00307">
    <property type="entry name" value="CH"/>
    <property type="match status" value="1"/>
</dbReference>
<dbReference type="PANTHER" id="PTHR47972:SF12">
    <property type="entry name" value="KINESIN-LIKE PROTEIN KIN-14H"/>
    <property type="match status" value="1"/>
</dbReference>
<evidence type="ECO:0008006" key="14">
    <source>
        <dbReference type="Google" id="ProtNLM"/>
    </source>
</evidence>
<dbReference type="SUPFAM" id="SSF52540">
    <property type="entry name" value="P-loop containing nucleoside triphosphate hydrolases"/>
    <property type="match status" value="1"/>
</dbReference>
<dbReference type="InterPro" id="IPR001752">
    <property type="entry name" value="Kinesin_motor_dom"/>
</dbReference>
<dbReference type="Pfam" id="PF00225">
    <property type="entry name" value="Kinesin"/>
    <property type="match status" value="1"/>
</dbReference>
<dbReference type="Gene3D" id="1.10.418.10">
    <property type="entry name" value="Calponin-like domain"/>
    <property type="match status" value="1"/>
</dbReference>
<dbReference type="GO" id="GO:0016887">
    <property type="term" value="F:ATP hydrolysis activity"/>
    <property type="evidence" value="ECO:0007669"/>
    <property type="project" value="UniProtKB-ARBA"/>
</dbReference>
<organism evidence="12 13">
    <name type="scientific">Asparagus officinalis</name>
    <name type="common">Garden asparagus</name>
    <dbReference type="NCBI Taxonomy" id="4686"/>
    <lineage>
        <taxon>Eukaryota</taxon>
        <taxon>Viridiplantae</taxon>
        <taxon>Streptophyta</taxon>
        <taxon>Embryophyta</taxon>
        <taxon>Tracheophyta</taxon>
        <taxon>Spermatophyta</taxon>
        <taxon>Magnoliopsida</taxon>
        <taxon>Liliopsida</taxon>
        <taxon>Asparagales</taxon>
        <taxon>Asparagaceae</taxon>
        <taxon>Asparagoideae</taxon>
        <taxon>Asparagus</taxon>
    </lineage>
</organism>
<dbReference type="Proteomes" id="UP000243459">
    <property type="component" value="Chromosome 2"/>
</dbReference>
<evidence type="ECO:0000256" key="4">
    <source>
        <dbReference type="ARBA" id="ARBA00022840"/>
    </source>
</evidence>
<evidence type="ECO:0000256" key="2">
    <source>
        <dbReference type="ARBA" id="ARBA00022701"/>
    </source>
</evidence>
<dbReference type="InterPro" id="IPR036961">
    <property type="entry name" value="Kinesin_motor_dom_sf"/>
</dbReference>
<evidence type="ECO:0000313" key="12">
    <source>
        <dbReference type="EMBL" id="ONK78712.1"/>
    </source>
</evidence>
<reference evidence="13" key="1">
    <citation type="journal article" date="2017" name="Nat. Commun.">
        <title>The asparagus genome sheds light on the origin and evolution of a young Y chromosome.</title>
        <authorList>
            <person name="Harkess A."/>
            <person name="Zhou J."/>
            <person name="Xu C."/>
            <person name="Bowers J.E."/>
            <person name="Van der Hulst R."/>
            <person name="Ayyampalayam S."/>
            <person name="Mercati F."/>
            <person name="Riccardi P."/>
            <person name="McKain M.R."/>
            <person name="Kakrana A."/>
            <person name="Tang H."/>
            <person name="Ray J."/>
            <person name="Groenendijk J."/>
            <person name="Arikit S."/>
            <person name="Mathioni S.M."/>
            <person name="Nakano M."/>
            <person name="Shan H."/>
            <person name="Telgmann-Rauber A."/>
            <person name="Kanno A."/>
            <person name="Yue Z."/>
            <person name="Chen H."/>
            <person name="Li W."/>
            <person name="Chen Y."/>
            <person name="Xu X."/>
            <person name="Zhang Y."/>
            <person name="Luo S."/>
            <person name="Chen H."/>
            <person name="Gao J."/>
            <person name="Mao Z."/>
            <person name="Pires J.C."/>
            <person name="Luo M."/>
            <person name="Kudrna D."/>
            <person name="Wing R.A."/>
            <person name="Meyers B.C."/>
            <person name="Yi K."/>
            <person name="Kong H."/>
            <person name="Lavrijsen P."/>
            <person name="Sunseri F."/>
            <person name="Falavigna A."/>
            <person name="Ye Y."/>
            <person name="Leebens-Mack J.H."/>
            <person name="Chen G."/>
        </authorList>
    </citation>
    <scope>NUCLEOTIDE SEQUENCE [LARGE SCALE GENOMIC DNA]</scope>
    <source>
        <strain evidence="13">cv. DH0086</strain>
    </source>
</reference>
<feature type="compositionally biased region" description="Polar residues" evidence="9">
    <location>
        <begin position="300"/>
        <end position="310"/>
    </location>
</feature>
<keyword evidence="13" id="KW-1185">Reference proteome</keyword>
<feature type="binding site" evidence="7">
    <location>
        <begin position="761"/>
        <end position="768"/>
    </location>
    <ligand>
        <name>ATP</name>
        <dbReference type="ChEBI" id="CHEBI:30616"/>
    </ligand>
</feature>
<evidence type="ECO:0000256" key="3">
    <source>
        <dbReference type="ARBA" id="ARBA00022741"/>
    </source>
</evidence>
<dbReference type="SUPFAM" id="SSF47576">
    <property type="entry name" value="Calponin-homology domain, CH-domain"/>
    <property type="match status" value="1"/>
</dbReference>
<dbReference type="PANTHER" id="PTHR47972">
    <property type="entry name" value="KINESIN-LIKE PROTEIN KLP-3"/>
    <property type="match status" value="1"/>
</dbReference>
<keyword evidence="6 7" id="KW-0505">Motor protein</keyword>
<evidence type="ECO:0000256" key="7">
    <source>
        <dbReference type="PROSITE-ProRule" id="PRU00283"/>
    </source>
</evidence>
<dbReference type="GO" id="GO:0007018">
    <property type="term" value="P:microtubule-based movement"/>
    <property type="evidence" value="ECO:0007669"/>
    <property type="project" value="InterPro"/>
</dbReference>
<keyword evidence="4 7" id="KW-0067">ATP-binding</keyword>
<feature type="domain" description="Calponin-homology (CH)" evidence="10">
    <location>
        <begin position="314"/>
        <end position="433"/>
    </location>
</feature>
<evidence type="ECO:0000259" key="11">
    <source>
        <dbReference type="PROSITE" id="PS50067"/>
    </source>
</evidence>
<protein>
    <recommendedName>
        <fullName evidence="14">Kinesin motor domain-containing protein</fullName>
    </recommendedName>
</protein>
<dbReference type="InterPro" id="IPR027640">
    <property type="entry name" value="Kinesin-like_fam"/>
</dbReference>
<dbReference type="CDD" id="cd21203">
    <property type="entry name" value="CH_AtKIN14-like"/>
    <property type="match status" value="1"/>
</dbReference>
<keyword evidence="2" id="KW-0493">Microtubule</keyword>
<dbReference type="GO" id="GO:0005524">
    <property type="term" value="F:ATP binding"/>
    <property type="evidence" value="ECO:0007669"/>
    <property type="project" value="UniProtKB-UniRule"/>
</dbReference>
<dbReference type="SMART" id="SM00129">
    <property type="entry name" value="KISc"/>
    <property type="match status" value="1"/>
</dbReference>
<dbReference type="InterPro" id="IPR001715">
    <property type="entry name" value="CH_dom"/>
</dbReference>
<dbReference type="InterPro" id="IPR012337">
    <property type="entry name" value="RNaseH-like_sf"/>
</dbReference>
<dbReference type="SUPFAM" id="SSF53098">
    <property type="entry name" value="Ribonuclease H-like"/>
    <property type="match status" value="1"/>
</dbReference>
<proteinExistence type="inferred from homology"/>
<dbReference type="AlphaFoldDB" id="A0A5P1FKQ5"/>
<comment type="similarity">
    <text evidence="1">Belongs to the TRAFAC class myosin-kinesin ATPase superfamily. Kinesin family. KIN-14 subfamily.</text>
</comment>
<evidence type="ECO:0000259" key="10">
    <source>
        <dbReference type="PROSITE" id="PS50021"/>
    </source>
</evidence>
<dbReference type="PROSITE" id="PS50067">
    <property type="entry name" value="KINESIN_MOTOR_2"/>
    <property type="match status" value="1"/>
</dbReference>
<sequence>MSENFWETVQLALSIIKPVYKMMRFSNQDGPIIGEVCEKMDNMLGEIEDNLKEREDIFTVVKEKVFNWWNNTTFPLQCLAYSLTPKYYDEEYLQIPDPCGKKRCPPDQDDDIFEGAMAAICKLHQNDEQADTVRVQFMSFIEKKGKFSSPTAKRDARNPKINAQQWWKFHGGDTKELRNMAFRVLAQSISTSSVERPWSTYSFIRTAKQNILNANYADDLLYIHSNLRLLSRSRPEYEQGPHRKWDINPDISPVNECALKCEKMHTLGLDDESSVSKKDSHFQNPIQEIFRIVDGVPPDNHQSSDQSQVTGHRATRRSDAARWLRRTVGVVIGKDLPEQPSEEEFRLGLRNGIILCNAFNKVYPGTIPKVVEAPADSPDGAALSAFQYFENVRNFLVALEEKGLPTFEASDLEKGGKGSRVVDSVLALKSYSECNQMGKNGYTKYGGLIKPTGSMKSFFKRNTEAFMNTLYRNQLLNDKSHDDHNLNEDFSIESTEMKSSDSVSMLVRSVLSDKKPEEVPQIVEAMLSKVMQEYERRIANQNEMVRRTENDISVGRKSCPAMEIESTSAVRKVEVAEDNSTMTNAADHQAKLIDEESSKRRILKQKLIFDHQQRGIEELKYTLHTAKAGMEFMRSQYCQEFNNLNKHLQVLSNAASGYHKVLEENRKLYNQVQDLKGNIRVYCRVRPFLPGQQSGMSTLGRLDDGSITIITPSKYGKEGRKSFNFNKVFGPSATQEEVFADTQPLIRSVLDGYNVCIFAYGQTGSGKTFTMSGPDELNEQSIGVNYRALNDLFYLSEQRKGTFHYEISVQMIEIYNEQVRDLLDSDEIRNSSQNGLNVPDANVLPVSCPSDVIELMNLGHRNRAVSATAMNDRSSRSHSCLTIHVNGKDMTSGSTFRGSMHLVDLAGSERVDKSEVKGDRLKEAQHINKSLSALGDVISSLAQKNSHVPYRNSKLTQLLQDSLGGQAKTLMFVHISPEMDAVGETLSTLKFAERVASVELGAAKLNKDSGDVKELKEQIAQLKAALARKEGESEPLRSTMSSPDMFRMKNNCIESSAEDLMSNHRQPMEDVGNLEARGNSALRQKKPNFDLQQILMSADDTEIGSQNWVDKIMVNKLESTVRDDSIRDDESIRNDFFYQRYLPDTRKEIPEFDTRRNRFDYDSDDSEMATSNSSEVDMHYQFSLPKAFPRSNMKQPKSKISKSPDITR</sequence>